<comment type="caution">
    <text evidence="1">The sequence shown here is derived from an EMBL/GenBank/DDBJ whole genome shotgun (WGS) entry which is preliminary data.</text>
</comment>
<protein>
    <submittedName>
        <fullName evidence="1">Uncharacterized protein</fullName>
    </submittedName>
</protein>
<reference evidence="1 2" key="1">
    <citation type="submission" date="2017-03" db="EMBL/GenBank/DDBJ databases">
        <title>Genome Survey of Euroglyphus maynei.</title>
        <authorList>
            <person name="Arlian L.G."/>
            <person name="Morgan M.S."/>
            <person name="Rider S.D."/>
        </authorList>
    </citation>
    <scope>NUCLEOTIDE SEQUENCE [LARGE SCALE GENOMIC DNA]</scope>
    <source>
        <strain evidence="1">Arlian Lab</strain>
        <tissue evidence="1">Whole body</tissue>
    </source>
</reference>
<keyword evidence="2" id="KW-1185">Reference proteome</keyword>
<gene>
    <name evidence="1" type="ORF">BLA29_005094</name>
</gene>
<dbReference type="PROSITE" id="PS51257">
    <property type="entry name" value="PROKAR_LIPOPROTEIN"/>
    <property type="match status" value="1"/>
</dbReference>
<sequence>MSRNSKCGLGGGIGEIPAAIIISTCGCIPAAAGELVPGRLPVRRRIGAIDTEWGFISGRSSGNRGSI</sequence>
<dbReference type="AlphaFoldDB" id="A0A1Y3BFF2"/>
<organism evidence="1 2">
    <name type="scientific">Euroglyphus maynei</name>
    <name type="common">Mayne's house dust mite</name>
    <dbReference type="NCBI Taxonomy" id="6958"/>
    <lineage>
        <taxon>Eukaryota</taxon>
        <taxon>Metazoa</taxon>
        <taxon>Ecdysozoa</taxon>
        <taxon>Arthropoda</taxon>
        <taxon>Chelicerata</taxon>
        <taxon>Arachnida</taxon>
        <taxon>Acari</taxon>
        <taxon>Acariformes</taxon>
        <taxon>Sarcoptiformes</taxon>
        <taxon>Astigmata</taxon>
        <taxon>Psoroptidia</taxon>
        <taxon>Analgoidea</taxon>
        <taxon>Pyroglyphidae</taxon>
        <taxon>Pyroglyphinae</taxon>
        <taxon>Euroglyphus</taxon>
    </lineage>
</organism>
<name>A0A1Y3BFF2_EURMA</name>
<evidence type="ECO:0000313" key="1">
    <source>
        <dbReference type="EMBL" id="OTF79592.1"/>
    </source>
</evidence>
<dbReference type="EMBL" id="MUJZ01022346">
    <property type="protein sequence ID" value="OTF79592.1"/>
    <property type="molecule type" value="Genomic_DNA"/>
</dbReference>
<evidence type="ECO:0000313" key="2">
    <source>
        <dbReference type="Proteomes" id="UP000194236"/>
    </source>
</evidence>
<dbReference type="Proteomes" id="UP000194236">
    <property type="component" value="Unassembled WGS sequence"/>
</dbReference>
<accession>A0A1Y3BFF2</accession>
<proteinExistence type="predicted"/>